<dbReference type="NCBIfam" id="TIGR02137">
    <property type="entry name" value="HSK-PSP"/>
    <property type="match status" value="1"/>
</dbReference>
<evidence type="ECO:0000313" key="9">
    <source>
        <dbReference type="EMBL" id="KKN33975.1"/>
    </source>
</evidence>
<dbReference type="AlphaFoldDB" id="A0A0F9PQC0"/>
<dbReference type="PANTHER" id="PTHR43344:SF2">
    <property type="entry name" value="PHOSPHOSERINE PHOSPHATASE"/>
    <property type="match status" value="1"/>
</dbReference>
<evidence type="ECO:0000256" key="6">
    <source>
        <dbReference type="ARBA" id="ARBA00022801"/>
    </source>
</evidence>
<dbReference type="EMBL" id="LAZR01002136">
    <property type="protein sequence ID" value="KKN33975.1"/>
    <property type="molecule type" value="Genomic_DNA"/>
</dbReference>
<dbReference type="GO" id="GO:0000287">
    <property type="term" value="F:magnesium ion binding"/>
    <property type="evidence" value="ECO:0007669"/>
    <property type="project" value="TreeGrafter"/>
</dbReference>
<proteinExistence type="predicted"/>
<comment type="cofactor">
    <cofactor evidence="1">
        <name>Mg(2+)</name>
        <dbReference type="ChEBI" id="CHEBI:18420"/>
    </cofactor>
</comment>
<gene>
    <name evidence="9" type="ORF">LCGC14_0798270</name>
</gene>
<keyword evidence="8" id="KW-0718">Serine biosynthesis</keyword>
<keyword evidence="4" id="KW-0028">Amino-acid biosynthesis</keyword>
<keyword evidence="7" id="KW-0460">Magnesium</keyword>
<evidence type="ECO:0000256" key="5">
    <source>
        <dbReference type="ARBA" id="ARBA00022723"/>
    </source>
</evidence>
<keyword evidence="6" id="KW-0378">Hydrolase</keyword>
<name>A0A0F9PQC0_9ZZZZ</name>
<reference evidence="9" key="1">
    <citation type="journal article" date="2015" name="Nature">
        <title>Complex archaea that bridge the gap between prokaryotes and eukaryotes.</title>
        <authorList>
            <person name="Spang A."/>
            <person name="Saw J.H."/>
            <person name="Jorgensen S.L."/>
            <person name="Zaremba-Niedzwiedzka K."/>
            <person name="Martijn J."/>
            <person name="Lind A.E."/>
            <person name="van Eijk R."/>
            <person name="Schleper C."/>
            <person name="Guy L."/>
            <person name="Ettema T.J."/>
        </authorList>
    </citation>
    <scope>NUCLEOTIDE SEQUENCE</scope>
</reference>
<dbReference type="InterPro" id="IPR023214">
    <property type="entry name" value="HAD_sf"/>
</dbReference>
<dbReference type="Pfam" id="PF00702">
    <property type="entry name" value="Hydrolase"/>
    <property type="match status" value="1"/>
</dbReference>
<dbReference type="Gene3D" id="3.40.50.1000">
    <property type="entry name" value="HAD superfamily/HAD-like"/>
    <property type="match status" value="1"/>
</dbReference>
<evidence type="ECO:0000256" key="3">
    <source>
        <dbReference type="ARBA" id="ARBA00012640"/>
    </source>
</evidence>
<evidence type="ECO:0000256" key="1">
    <source>
        <dbReference type="ARBA" id="ARBA00001946"/>
    </source>
</evidence>
<dbReference type="InterPro" id="IPR011863">
    <property type="entry name" value="HSK-PSP"/>
</dbReference>
<dbReference type="InterPro" id="IPR050582">
    <property type="entry name" value="HAD-like_SerB"/>
</dbReference>
<dbReference type="Gene3D" id="3.90.1470.10">
    <property type="entry name" value="thrh gene product, domain 2"/>
    <property type="match status" value="1"/>
</dbReference>
<evidence type="ECO:0000256" key="7">
    <source>
        <dbReference type="ARBA" id="ARBA00022842"/>
    </source>
</evidence>
<dbReference type="PANTHER" id="PTHR43344">
    <property type="entry name" value="PHOSPHOSERINE PHOSPHATASE"/>
    <property type="match status" value="1"/>
</dbReference>
<dbReference type="GO" id="GO:0036424">
    <property type="term" value="F:L-phosphoserine phosphatase activity"/>
    <property type="evidence" value="ECO:0007669"/>
    <property type="project" value="TreeGrafter"/>
</dbReference>
<dbReference type="NCBIfam" id="TIGR01488">
    <property type="entry name" value="HAD-SF-IB"/>
    <property type="match status" value="1"/>
</dbReference>
<evidence type="ECO:0000256" key="8">
    <source>
        <dbReference type="ARBA" id="ARBA00023299"/>
    </source>
</evidence>
<evidence type="ECO:0000256" key="2">
    <source>
        <dbReference type="ARBA" id="ARBA00005135"/>
    </source>
</evidence>
<comment type="pathway">
    <text evidence="2">Amino-acid biosynthesis; L-serine biosynthesis; L-serine from 3-phospho-D-glycerate: step 3/3.</text>
</comment>
<keyword evidence="5" id="KW-0479">Metal-binding</keyword>
<sequence length="205" mass="23705">MYIVCFDLEGVFTPEVWIAISKATGIDDLKLTTRDISDYDVLMKNRIEILKKNGITLKVIQGIISNMELLPGAREFLDWIRSLAQVVIVTDSFIDFIMPFMEKLNFPMCFCHNLEIDEEGMITDYKIRVKEMKKHTVVALKNLNYDVIAAGDSYNDIPMLLEAKQGILFRPPNNVIEEYPELPVVYKYSELRNIISKFLDLNDQL</sequence>
<evidence type="ECO:0000256" key="4">
    <source>
        <dbReference type="ARBA" id="ARBA00022605"/>
    </source>
</evidence>
<comment type="caution">
    <text evidence="9">The sequence shown here is derived from an EMBL/GenBank/DDBJ whole genome shotgun (WGS) entry which is preliminary data.</text>
</comment>
<dbReference type="GO" id="GO:0006564">
    <property type="term" value="P:L-serine biosynthetic process"/>
    <property type="evidence" value="ECO:0007669"/>
    <property type="project" value="UniProtKB-KW"/>
</dbReference>
<accession>A0A0F9PQC0</accession>
<protein>
    <recommendedName>
        <fullName evidence="3">phosphoserine phosphatase</fullName>
        <ecNumber evidence="3">3.1.3.3</ecNumber>
    </recommendedName>
</protein>
<dbReference type="GO" id="GO:0005737">
    <property type="term" value="C:cytoplasm"/>
    <property type="evidence" value="ECO:0007669"/>
    <property type="project" value="TreeGrafter"/>
</dbReference>
<dbReference type="InterPro" id="IPR036412">
    <property type="entry name" value="HAD-like_sf"/>
</dbReference>
<dbReference type="SUPFAM" id="SSF56784">
    <property type="entry name" value="HAD-like"/>
    <property type="match status" value="1"/>
</dbReference>
<organism evidence="9">
    <name type="scientific">marine sediment metagenome</name>
    <dbReference type="NCBI Taxonomy" id="412755"/>
    <lineage>
        <taxon>unclassified sequences</taxon>
        <taxon>metagenomes</taxon>
        <taxon>ecological metagenomes</taxon>
    </lineage>
</organism>
<dbReference type="NCBIfam" id="NF010109">
    <property type="entry name" value="PRK13582.1"/>
    <property type="match status" value="1"/>
</dbReference>
<dbReference type="EC" id="3.1.3.3" evidence="3"/>